<protein>
    <submittedName>
        <fullName evidence="1">Uncharacterized protein</fullName>
    </submittedName>
</protein>
<evidence type="ECO:0000313" key="2">
    <source>
        <dbReference type="Proteomes" id="UP000316759"/>
    </source>
</evidence>
<proteinExistence type="predicted"/>
<dbReference type="EMBL" id="SUNJ01009949">
    <property type="protein sequence ID" value="TPP60006.1"/>
    <property type="molecule type" value="Genomic_DNA"/>
</dbReference>
<name>A0A504YHT1_FASGI</name>
<accession>A0A504YHT1</accession>
<sequence>MMMMMMISRDQQIHCDAAHTASGSRPCFLFLVSAHQTPRKNTSRNPGTVDHQPFLFFIQPDCCLKCTSLGYALAVLFRGVVSQVLSGVENHGKYQGLHIAGSQHFLIKCLFVNKTTDICRILL</sequence>
<gene>
    <name evidence="1" type="ORF">FGIG_11700</name>
</gene>
<reference evidence="1 2" key="1">
    <citation type="submission" date="2019-04" db="EMBL/GenBank/DDBJ databases">
        <title>Annotation for the trematode Fasciola gigantica.</title>
        <authorList>
            <person name="Choi Y.-J."/>
        </authorList>
    </citation>
    <scope>NUCLEOTIDE SEQUENCE [LARGE SCALE GENOMIC DNA]</scope>
    <source>
        <strain evidence="1">Uganda_cow_1</strain>
    </source>
</reference>
<keyword evidence="2" id="KW-1185">Reference proteome</keyword>
<dbReference type="AlphaFoldDB" id="A0A504YHT1"/>
<organism evidence="1 2">
    <name type="scientific">Fasciola gigantica</name>
    <name type="common">Giant liver fluke</name>
    <dbReference type="NCBI Taxonomy" id="46835"/>
    <lineage>
        <taxon>Eukaryota</taxon>
        <taxon>Metazoa</taxon>
        <taxon>Spiralia</taxon>
        <taxon>Lophotrochozoa</taxon>
        <taxon>Platyhelminthes</taxon>
        <taxon>Trematoda</taxon>
        <taxon>Digenea</taxon>
        <taxon>Plagiorchiida</taxon>
        <taxon>Echinostomata</taxon>
        <taxon>Echinostomatoidea</taxon>
        <taxon>Fasciolidae</taxon>
        <taxon>Fasciola</taxon>
    </lineage>
</organism>
<dbReference type="Proteomes" id="UP000316759">
    <property type="component" value="Unassembled WGS sequence"/>
</dbReference>
<comment type="caution">
    <text evidence="1">The sequence shown here is derived from an EMBL/GenBank/DDBJ whole genome shotgun (WGS) entry which is preliminary data.</text>
</comment>
<evidence type="ECO:0000313" key="1">
    <source>
        <dbReference type="EMBL" id="TPP60006.1"/>
    </source>
</evidence>